<evidence type="ECO:0000313" key="4">
    <source>
        <dbReference type="Proteomes" id="UP000327478"/>
    </source>
</evidence>
<sequence>MMKKVILLSVLAVSMTGCMVDPWDDDSRHRQDRNGHYDRHDKDRDWKNKDHRDWKNKDHRDWKDGRAKHDARPDR</sequence>
<name>A0A5Q0P1X6_9GAMM</name>
<evidence type="ECO:0000313" key="5">
    <source>
        <dbReference type="Proteomes" id="UP000480556"/>
    </source>
</evidence>
<accession>A0A5Q0P1X6</accession>
<protein>
    <recommendedName>
        <fullName evidence="6">Lipoprotein</fullName>
    </recommendedName>
</protein>
<evidence type="ECO:0000313" key="3">
    <source>
        <dbReference type="EMBL" id="QGA10622.1"/>
    </source>
</evidence>
<gene>
    <name evidence="3" type="ORF">GFH30_04055</name>
    <name evidence="2" type="ORF">GHJ48_13245</name>
</gene>
<dbReference type="EMBL" id="WITK01000031">
    <property type="protein sequence ID" value="MQW93340.1"/>
    <property type="molecule type" value="Genomic_DNA"/>
</dbReference>
<dbReference type="RefSeq" id="WP_153371022.1">
    <property type="nucleotide sequence ID" value="NZ_CP045650.1"/>
</dbReference>
<feature type="region of interest" description="Disordered" evidence="1">
    <location>
        <begin position="20"/>
        <end position="75"/>
    </location>
</feature>
<dbReference type="Proteomes" id="UP000480556">
    <property type="component" value="Unassembled WGS sequence"/>
</dbReference>
<evidence type="ECO:0000256" key="1">
    <source>
        <dbReference type="SAM" id="MobiDB-lite"/>
    </source>
</evidence>
<proteinExistence type="predicted"/>
<evidence type="ECO:0000313" key="2">
    <source>
        <dbReference type="EMBL" id="MQW93340.1"/>
    </source>
</evidence>
<dbReference type="EMBL" id="CP045650">
    <property type="protein sequence ID" value="QGA10622.1"/>
    <property type="molecule type" value="Genomic_DNA"/>
</dbReference>
<evidence type="ECO:0008006" key="6">
    <source>
        <dbReference type="Google" id="ProtNLM"/>
    </source>
</evidence>
<feature type="compositionally biased region" description="Basic and acidic residues" evidence="1">
    <location>
        <begin position="25"/>
        <end position="75"/>
    </location>
</feature>
<dbReference type="AlphaFoldDB" id="A0A5Q0P1X6"/>
<organism evidence="2 5">
    <name type="scientific">Acinetobacter wanghuae</name>
    <dbReference type="NCBI Taxonomy" id="2662362"/>
    <lineage>
        <taxon>Bacteria</taxon>
        <taxon>Pseudomonadati</taxon>
        <taxon>Pseudomonadota</taxon>
        <taxon>Gammaproteobacteria</taxon>
        <taxon>Moraxellales</taxon>
        <taxon>Moraxellaceae</taxon>
        <taxon>Acinetobacter</taxon>
    </lineage>
</organism>
<dbReference type="PROSITE" id="PS51257">
    <property type="entry name" value="PROKAR_LIPOPROTEIN"/>
    <property type="match status" value="1"/>
</dbReference>
<keyword evidence="4" id="KW-1185">Reference proteome</keyword>
<reference evidence="4 5" key="1">
    <citation type="submission" date="2019-10" db="EMBL/GenBank/DDBJ databases">
        <authorList>
            <person name="Dong K."/>
        </authorList>
    </citation>
    <scope>NUCLEOTIDE SEQUENCE [LARGE SCALE GENOMIC DNA]</scope>
    <source>
        <strain evidence="4">dk386</strain>
        <strain evidence="3">Dk386</strain>
        <strain evidence="2">Dk771</strain>
        <strain evidence="5">dk771</strain>
    </source>
</reference>
<dbReference type="Proteomes" id="UP000327478">
    <property type="component" value="Chromosome"/>
</dbReference>